<keyword evidence="2 4" id="KW-0403">Intermediate filament</keyword>
<evidence type="ECO:0000256" key="5">
    <source>
        <dbReference type="SAM" id="MobiDB-lite"/>
    </source>
</evidence>
<reference evidence="7" key="2">
    <citation type="submission" date="2025-09" db="UniProtKB">
        <authorList>
            <consortium name="Ensembl"/>
        </authorList>
    </citation>
    <scope>IDENTIFICATION</scope>
</reference>
<dbReference type="PROSITE" id="PS00226">
    <property type="entry name" value="IF_ROD_1"/>
    <property type="match status" value="1"/>
</dbReference>
<organism evidence="7 8">
    <name type="scientific">Sphenodon punctatus</name>
    <name type="common">Tuatara</name>
    <name type="synonym">Hatteria punctata</name>
    <dbReference type="NCBI Taxonomy" id="8508"/>
    <lineage>
        <taxon>Eukaryota</taxon>
        <taxon>Metazoa</taxon>
        <taxon>Chordata</taxon>
        <taxon>Craniata</taxon>
        <taxon>Vertebrata</taxon>
        <taxon>Euteleostomi</taxon>
        <taxon>Lepidosauria</taxon>
        <taxon>Sphenodontia</taxon>
        <taxon>Sphenodontidae</taxon>
        <taxon>Sphenodon</taxon>
    </lineage>
</organism>
<dbReference type="PRINTS" id="PR01248">
    <property type="entry name" value="TYPE1KERATIN"/>
</dbReference>
<dbReference type="InterPro" id="IPR039008">
    <property type="entry name" value="IF_rod_dom"/>
</dbReference>
<dbReference type="GO" id="GO:0005882">
    <property type="term" value="C:intermediate filament"/>
    <property type="evidence" value="ECO:0007669"/>
    <property type="project" value="UniProtKB-KW"/>
</dbReference>
<dbReference type="InterPro" id="IPR018039">
    <property type="entry name" value="IF_conserved"/>
</dbReference>
<comment type="similarity">
    <text evidence="4">Belongs to the intermediate filament family.</text>
</comment>
<dbReference type="PANTHER" id="PTHR23239:SF180">
    <property type="entry name" value="KERATIN, TYPE I CYTOSKELETAL 17"/>
    <property type="match status" value="1"/>
</dbReference>
<dbReference type="FunFam" id="1.20.5.500:FF:000001">
    <property type="entry name" value="Type II keratin 23"/>
    <property type="match status" value="1"/>
</dbReference>
<reference evidence="7" key="1">
    <citation type="submission" date="2025-08" db="UniProtKB">
        <authorList>
            <consortium name="Ensembl"/>
        </authorList>
    </citation>
    <scope>IDENTIFICATION</scope>
</reference>
<evidence type="ECO:0000313" key="8">
    <source>
        <dbReference type="Proteomes" id="UP000694392"/>
    </source>
</evidence>
<dbReference type="AlphaFoldDB" id="A0A8D0H2H2"/>
<feature type="domain" description="IF rod" evidence="6">
    <location>
        <begin position="1"/>
        <end position="146"/>
    </location>
</feature>
<evidence type="ECO:0000256" key="2">
    <source>
        <dbReference type="ARBA" id="ARBA00022754"/>
    </source>
</evidence>
<evidence type="ECO:0000256" key="1">
    <source>
        <dbReference type="ARBA" id="ARBA00022744"/>
    </source>
</evidence>
<evidence type="ECO:0000259" key="6">
    <source>
        <dbReference type="PROSITE" id="PS51842"/>
    </source>
</evidence>
<evidence type="ECO:0000313" key="7">
    <source>
        <dbReference type="Ensembl" id="ENSSPUP00000017470.1"/>
    </source>
</evidence>
<dbReference type="OMA" id="NCEVATN"/>
<dbReference type="PANTHER" id="PTHR23239">
    <property type="entry name" value="INTERMEDIATE FILAMENT"/>
    <property type="match status" value="1"/>
</dbReference>
<dbReference type="PROSITE" id="PS51842">
    <property type="entry name" value="IF_ROD_2"/>
    <property type="match status" value="1"/>
</dbReference>
<dbReference type="GO" id="GO:0045109">
    <property type="term" value="P:intermediate filament organization"/>
    <property type="evidence" value="ECO:0007669"/>
    <property type="project" value="TreeGrafter"/>
</dbReference>
<dbReference type="SMART" id="SM01391">
    <property type="entry name" value="Filament"/>
    <property type="match status" value="1"/>
</dbReference>
<dbReference type="InterPro" id="IPR002957">
    <property type="entry name" value="Keratin_I"/>
</dbReference>
<protein>
    <recommendedName>
        <fullName evidence="6">IF rod domain-containing protein</fullName>
    </recommendedName>
</protein>
<keyword evidence="3" id="KW-0175">Coiled coil</keyword>
<dbReference type="Pfam" id="PF00038">
    <property type="entry name" value="Filament"/>
    <property type="match status" value="1"/>
</dbReference>
<keyword evidence="8" id="KW-1185">Reference proteome</keyword>
<dbReference type="Ensembl" id="ENSSPUT00000018599.1">
    <property type="protein sequence ID" value="ENSSPUP00000017470.1"/>
    <property type="gene ID" value="ENSSPUG00000013500.1"/>
</dbReference>
<dbReference type="GO" id="GO:0030855">
    <property type="term" value="P:epithelial cell differentiation"/>
    <property type="evidence" value="ECO:0007669"/>
    <property type="project" value="TreeGrafter"/>
</dbReference>
<dbReference type="Gene3D" id="1.20.5.500">
    <property type="entry name" value="Single helix bin"/>
    <property type="match status" value="1"/>
</dbReference>
<dbReference type="FunFam" id="1.20.5.170:FF:000002">
    <property type="entry name" value="Type I keratin KA11"/>
    <property type="match status" value="1"/>
</dbReference>
<evidence type="ECO:0000256" key="3">
    <source>
        <dbReference type="ARBA" id="ARBA00023054"/>
    </source>
</evidence>
<proteinExistence type="inferred from homology"/>
<accession>A0A8D0H2H2</accession>
<dbReference type="GeneTree" id="ENSGT00940000155258"/>
<dbReference type="GO" id="GO:0005198">
    <property type="term" value="F:structural molecule activity"/>
    <property type="evidence" value="ECO:0007669"/>
    <property type="project" value="InterPro"/>
</dbReference>
<evidence type="ECO:0000256" key="4">
    <source>
        <dbReference type="RuleBase" id="RU000685"/>
    </source>
</evidence>
<name>A0A8D0H2H2_SPHPU</name>
<keyword evidence="1" id="KW-0416">Keratin</keyword>
<dbReference type="Proteomes" id="UP000694392">
    <property type="component" value="Unplaced"/>
</dbReference>
<dbReference type="Gene3D" id="1.20.5.170">
    <property type="match status" value="1"/>
</dbReference>
<sequence length="189" mass="21452">MKVLAEIRDQYEDVTEQNRREAETWHKEKCESITQEVAFSTEAIQAGQVKIVELKRLVQGLQIELQSLLSMKVALEGTLAETETRYGAELARLQGLIASREADLVQLRTEAQHQDVDHKKLLDIKSRLEQEIATYRRLLDGDGPEIKSPSPKPPTTPEPFSSRRVKTVIEELVDGKVVSSRVEEQEHPV</sequence>
<feature type="region of interest" description="Disordered" evidence="5">
    <location>
        <begin position="139"/>
        <end position="164"/>
    </location>
</feature>
<dbReference type="SUPFAM" id="SSF64593">
    <property type="entry name" value="Intermediate filament protein, coiled coil region"/>
    <property type="match status" value="1"/>
</dbReference>